<dbReference type="Proteomes" id="UP001169823">
    <property type="component" value="Unassembled WGS sequence"/>
</dbReference>
<feature type="compositionally biased region" description="Basic and acidic residues" evidence="4">
    <location>
        <begin position="171"/>
        <end position="184"/>
    </location>
</feature>
<dbReference type="AlphaFoldDB" id="A0AAW7XW61"/>
<dbReference type="InterPro" id="IPR036388">
    <property type="entry name" value="WH-like_DNA-bd_sf"/>
</dbReference>
<gene>
    <name evidence="6" type="ORF">Q4494_09045</name>
</gene>
<dbReference type="PROSITE" id="PS50043">
    <property type="entry name" value="HTH_LUXR_2"/>
    <property type="match status" value="1"/>
</dbReference>
<comment type="caution">
    <text evidence="6">The sequence shown here is derived from an EMBL/GenBank/DDBJ whole genome shotgun (WGS) entry which is preliminary data.</text>
</comment>
<feature type="domain" description="HTH luxR-type" evidence="5">
    <location>
        <begin position="202"/>
        <end position="267"/>
    </location>
</feature>
<dbReference type="Gene3D" id="1.10.10.10">
    <property type="entry name" value="Winged helix-like DNA-binding domain superfamily/Winged helix DNA-binding domain"/>
    <property type="match status" value="1"/>
</dbReference>
<keyword evidence="1" id="KW-0805">Transcription regulation</keyword>
<organism evidence="6 7">
    <name type="scientific">Celeribacter halophilus</name>
    <dbReference type="NCBI Taxonomy" id="576117"/>
    <lineage>
        <taxon>Bacteria</taxon>
        <taxon>Pseudomonadati</taxon>
        <taxon>Pseudomonadota</taxon>
        <taxon>Alphaproteobacteria</taxon>
        <taxon>Rhodobacterales</taxon>
        <taxon>Roseobacteraceae</taxon>
        <taxon>Celeribacter</taxon>
    </lineage>
</organism>
<protein>
    <submittedName>
        <fullName evidence="6">LuxR family transcriptional regulator</fullName>
    </submittedName>
</protein>
<keyword evidence="3" id="KW-0804">Transcription</keyword>
<accession>A0AAW7XW61</accession>
<dbReference type="InterPro" id="IPR000792">
    <property type="entry name" value="Tscrpt_reg_LuxR_C"/>
</dbReference>
<dbReference type="PROSITE" id="PS00622">
    <property type="entry name" value="HTH_LUXR_1"/>
    <property type="match status" value="1"/>
</dbReference>
<evidence type="ECO:0000256" key="4">
    <source>
        <dbReference type="SAM" id="MobiDB-lite"/>
    </source>
</evidence>
<evidence type="ECO:0000256" key="3">
    <source>
        <dbReference type="ARBA" id="ARBA00023163"/>
    </source>
</evidence>
<evidence type="ECO:0000259" key="5">
    <source>
        <dbReference type="PROSITE" id="PS50043"/>
    </source>
</evidence>
<evidence type="ECO:0000256" key="1">
    <source>
        <dbReference type="ARBA" id="ARBA00023015"/>
    </source>
</evidence>
<name>A0AAW7XW61_9RHOB</name>
<dbReference type="SUPFAM" id="SSF46894">
    <property type="entry name" value="C-terminal effector domain of the bipartite response regulators"/>
    <property type="match status" value="1"/>
</dbReference>
<dbReference type="PRINTS" id="PR00038">
    <property type="entry name" value="HTHLUXR"/>
</dbReference>
<dbReference type="SMART" id="SM00421">
    <property type="entry name" value="HTH_LUXR"/>
    <property type="match status" value="1"/>
</dbReference>
<evidence type="ECO:0000313" key="7">
    <source>
        <dbReference type="Proteomes" id="UP001169823"/>
    </source>
</evidence>
<dbReference type="GO" id="GO:0003677">
    <property type="term" value="F:DNA binding"/>
    <property type="evidence" value="ECO:0007669"/>
    <property type="project" value="UniProtKB-KW"/>
</dbReference>
<feature type="region of interest" description="Disordered" evidence="4">
    <location>
        <begin position="171"/>
        <end position="197"/>
    </location>
</feature>
<dbReference type="CDD" id="cd06170">
    <property type="entry name" value="LuxR_C_like"/>
    <property type="match status" value="1"/>
</dbReference>
<reference evidence="6" key="1">
    <citation type="submission" date="2023-07" db="EMBL/GenBank/DDBJ databases">
        <title>Genome content predicts the carbon catabolic preferences of heterotrophic bacteria.</title>
        <authorList>
            <person name="Gralka M."/>
        </authorList>
    </citation>
    <scope>NUCLEOTIDE SEQUENCE</scope>
    <source>
        <strain evidence="6">I2M02</strain>
    </source>
</reference>
<keyword evidence="2" id="KW-0238">DNA-binding</keyword>
<evidence type="ECO:0000313" key="6">
    <source>
        <dbReference type="EMBL" id="MDO6457222.1"/>
    </source>
</evidence>
<dbReference type="RefSeq" id="WP_303482854.1">
    <property type="nucleotide sequence ID" value="NZ_JAUOPJ010000006.1"/>
</dbReference>
<dbReference type="GO" id="GO:0006355">
    <property type="term" value="P:regulation of DNA-templated transcription"/>
    <property type="evidence" value="ECO:0007669"/>
    <property type="project" value="InterPro"/>
</dbReference>
<dbReference type="EMBL" id="JAUOPJ010000006">
    <property type="protein sequence ID" value="MDO6457222.1"/>
    <property type="molecule type" value="Genomic_DNA"/>
</dbReference>
<dbReference type="PANTHER" id="PTHR44688:SF16">
    <property type="entry name" value="DNA-BINDING TRANSCRIPTIONAL ACTIVATOR DEVR_DOSR"/>
    <property type="match status" value="1"/>
</dbReference>
<sequence length="268" mass="29959">MYEPRGTDQDVTHPAIQPSMCQKDLFTFIGSQRLFSEVVLRTIETEFDEVRASRFPDLETWDLVLSNHIQPEGQSTRLLIVDERQADRFMSFLEHQDHLTPRVRLAIAVRDDASATEVVERWGARLSTYTVSVLPMNLNLTAWVQLIRLIDCGAHYLPVCSLGAMQAARRERAPSPDNALHDTASHGAAPATSAKDAREEACARGVAKLTPREREVLKLVASGQPNKMIANELSVSAHTIKLHLHRIMTKLGVTNRTEAAICFHSQNC</sequence>
<proteinExistence type="predicted"/>
<evidence type="ECO:0000256" key="2">
    <source>
        <dbReference type="ARBA" id="ARBA00023125"/>
    </source>
</evidence>
<dbReference type="InterPro" id="IPR016032">
    <property type="entry name" value="Sig_transdc_resp-reg_C-effctor"/>
</dbReference>
<dbReference type="Pfam" id="PF00196">
    <property type="entry name" value="GerE"/>
    <property type="match status" value="1"/>
</dbReference>
<dbReference type="PANTHER" id="PTHR44688">
    <property type="entry name" value="DNA-BINDING TRANSCRIPTIONAL ACTIVATOR DEVR_DOSR"/>
    <property type="match status" value="1"/>
</dbReference>